<protein>
    <recommendedName>
        <fullName evidence="5">Protein kinase domain-containing protein</fullName>
    </recommendedName>
</protein>
<keyword evidence="2" id="KW-1133">Transmembrane helix</keyword>
<dbReference type="EMBL" id="JACERG010000003">
    <property type="protein sequence ID" value="MBA5220801.1"/>
    <property type="molecule type" value="Genomic_DNA"/>
</dbReference>
<feature type="transmembrane region" description="Helical" evidence="2">
    <location>
        <begin position="848"/>
        <end position="867"/>
    </location>
</feature>
<feature type="compositionally biased region" description="Low complexity" evidence="1">
    <location>
        <begin position="753"/>
        <end position="765"/>
    </location>
</feature>
<name>A0A7W2DPV5_9ACTN</name>
<dbReference type="RefSeq" id="WP_191852031.1">
    <property type="nucleotide sequence ID" value="NZ_JACERG010000003.1"/>
</dbReference>
<keyword evidence="2" id="KW-0472">Membrane</keyword>
<dbReference type="Proteomes" id="UP000587608">
    <property type="component" value="Unassembled WGS sequence"/>
</dbReference>
<feature type="region of interest" description="Disordered" evidence="1">
    <location>
        <begin position="25"/>
        <end position="97"/>
    </location>
</feature>
<comment type="caution">
    <text evidence="3">The sequence shown here is derived from an EMBL/GenBank/DDBJ whole genome shotgun (WGS) entry which is preliminary data.</text>
</comment>
<feature type="transmembrane region" description="Helical" evidence="2">
    <location>
        <begin position="874"/>
        <end position="892"/>
    </location>
</feature>
<sequence length="958" mass="101991">MRYYCRGGAREHPCATAYCDEHDCDTVRDDGPGEPDSGHPDPGAEGTVGTGGAAADDEGGGPGEGDPIADLLGRPLTVPASAPGTASRPDDGRVELPPGVKRRYRLLDMLPPEAAVGGRLWLAAPVGSPHGMVLLKVHAHGFRPGLTKDRLLERCAGRGVMDRLDSGVEALPDGSRTVTWETWRLPGGGTLRKALDDALAAPEGPPGRLGGLPEPTVRALLSGLAELLETWEREAEAVPVNLSPDTLYLRELGGVEPVLPDLDAVARPGEECARGPRPPLTRYLAPAHLVEQGRWSTRSAWVSVAAVIGELLTGRPGIPPGTDLDDLPDALLHRPAADTGDPHWDDLLDRLAGGRLDAADVRAWCAEQAPSAASAEPFRYADRAFDDPAELVSALLDAGPAGSAWLGAPENSGRLAEWLETRVPSADRSPLDRFRRSPSRPYAAERALAGLAAEFLRGIPPRFRGDVIDEDGLVALAVRHDTATLSAVLDSGVLRDAARQTCARHGGEVGCPVLRGLDEKVSRALETTRQETERTARALGRERAEETDPLRAEAAQHLVPTGPAWYDRDTVLPGVIRLLLGDAAFLGECRERLSRARPGVGTPRWWGRLHDSAAGALGREGSGPPDATAAGLLAAALAFDRQIVVFRRGVRRARRIDTGRRIGTVLQQGARGARARFTRSPADREGARERRRASLGLAHRRLLSLRWLWLVAFTLGLLDVIGCSAFGWVPYTPPPASASAGPVPSHSGLRVAAVAAPSRPAASRPGTSHPATSNPAASHRGKSPASNDDPLWRSRDQLWDEARTGAPGNTADMITSLRDLSADIGDKRPEWADDGAFFGAGTRVPAHLPWLLPVLVLLTCAAGLRWAVRGRGDVLRLVCAAAATLATAALLWHLWADGLTHTLLAVAYALDFWHGTLWVVAPLVACLYVLGKRGTQPRELTGRTGTGGPSYGPSYGRW</sequence>
<feature type="region of interest" description="Disordered" evidence="1">
    <location>
        <begin position="527"/>
        <end position="550"/>
    </location>
</feature>
<gene>
    <name evidence="3" type="ORF">H1X69_05115</name>
</gene>
<dbReference type="AlphaFoldDB" id="A0A7W2DPV5"/>
<feature type="compositionally biased region" description="Basic and acidic residues" evidence="1">
    <location>
        <begin position="25"/>
        <end position="39"/>
    </location>
</feature>
<organism evidence="3 4">
    <name type="scientific">Streptomyces griseoaurantiacus</name>
    <dbReference type="NCBI Taxonomy" id="68213"/>
    <lineage>
        <taxon>Bacteria</taxon>
        <taxon>Bacillati</taxon>
        <taxon>Actinomycetota</taxon>
        <taxon>Actinomycetes</taxon>
        <taxon>Kitasatosporales</taxon>
        <taxon>Streptomycetaceae</taxon>
        <taxon>Streptomyces</taxon>
        <taxon>Streptomyces aurantiacus group</taxon>
    </lineage>
</organism>
<feature type="region of interest" description="Disordered" evidence="1">
    <location>
        <begin position="753"/>
        <end position="792"/>
    </location>
</feature>
<feature type="transmembrane region" description="Helical" evidence="2">
    <location>
        <begin position="912"/>
        <end position="930"/>
    </location>
</feature>
<reference evidence="3 4" key="1">
    <citation type="submission" date="2020-07" db="EMBL/GenBank/DDBJ databases">
        <title>Differential regulation of undecylprodigiosin biosynthesis in the yeast-scavenging Streptomyces strain MBK6.</title>
        <authorList>
            <person name="Baral B."/>
            <person name="Siitonen V."/>
            <person name="Laughlin M."/>
            <person name="Yamada K."/>
            <person name="Ilomaeki M."/>
            <person name="Metsae-Ketelae M."/>
            <person name="Niemi J."/>
        </authorList>
    </citation>
    <scope>NUCLEOTIDE SEQUENCE [LARGE SCALE GENOMIC DNA]</scope>
    <source>
        <strain evidence="3 4">MBK6</strain>
    </source>
</reference>
<evidence type="ECO:0000313" key="3">
    <source>
        <dbReference type="EMBL" id="MBA5220801.1"/>
    </source>
</evidence>
<feature type="transmembrane region" description="Helical" evidence="2">
    <location>
        <begin position="707"/>
        <end position="729"/>
    </location>
</feature>
<evidence type="ECO:0000256" key="1">
    <source>
        <dbReference type="SAM" id="MobiDB-lite"/>
    </source>
</evidence>
<proteinExistence type="predicted"/>
<keyword evidence="2" id="KW-0812">Transmembrane</keyword>
<feature type="region of interest" description="Disordered" evidence="1">
    <location>
        <begin position="939"/>
        <end position="958"/>
    </location>
</feature>
<evidence type="ECO:0008006" key="5">
    <source>
        <dbReference type="Google" id="ProtNLM"/>
    </source>
</evidence>
<evidence type="ECO:0000256" key="2">
    <source>
        <dbReference type="SAM" id="Phobius"/>
    </source>
</evidence>
<accession>A0A7W2DPV5</accession>
<evidence type="ECO:0000313" key="4">
    <source>
        <dbReference type="Proteomes" id="UP000587608"/>
    </source>
</evidence>
<feature type="transmembrane region" description="Helical" evidence="2">
    <location>
        <begin position="627"/>
        <end position="646"/>
    </location>
</feature>